<dbReference type="Pfam" id="PF01569">
    <property type="entry name" value="PAP2"/>
    <property type="match status" value="1"/>
</dbReference>
<reference evidence="2 3" key="1">
    <citation type="submission" date="2018-07" db="EMBL/GenBank/DDBJ databases">
        <title>Genome analysis of Larkinella rosea.</title>
        <authorList>
            <person name="Zhou Z."/>
            <person name="Wang G."/>
        </authorList>
    </citation>
    <scope>NUCLEOTIDE SEQUENCE [LARGE SCALE GENOMIC DNA]</scope>
    <source>
        <strain evidence="3">zzj9</strain>
    </source>
</reference>
<organism evidence="2 3">
    <name type="scientific">Larkinella punicea</name>
    <dbReference type="NCBI Taxonomy" id="2315727"/>
    <lineage>
        <taxon>Bacteria</taxon>
        <taxon>Pseudomonadati</taxon>
        <taxon>Bacteroidota</taxon>
        <taxon>Cytophagia</taxon>
        <taxon>Cytophagales</taxon>
        <taxon>Spirosomataceae</taxon>
        <taxon>Larkinella</taxon>
    </lineage>
</organism>
<accession>A0A368JRS9</accession>
<name>A0A368JRS9_9BACT</name>
<dbReference type="CDD" id="cd01610">
    <property type="entry name" value="PAP2_like"/>
    <property type="match status" value="1"/>
</dbReference>
<dbReference type="InterPro" id="IPR036938">
    <property type="entry name" value="PAP2/HPO_sf"/>
</dbReference>
<dbReference type="SUPFAM" id="SSF48317">
    <property type="entry name" value="Acid phosphatase/Vanadium-dependent haloperoxidase"/>
    <property type="match status" value="1"/>
</dbReference>
<dbReference type="EMBL" id="QOWE01000007">
    <property type="protein sequence ID" value="RCR69666.1"/>
    <property type="molecule type" value="Genomic_DNA"/>
</dbReference>
<dbReference type="Gene3D" id="1.20.144.10">
    <property type="entry name" value="Phosphatidic acid phosphatase type 2/haloperoxidase"/>
    <property type="match status" value="1"/>
</dbReference>
<sequence>MKVYLSILVLLIQFLPVFGQLDSANRSPYRVYRAYELPASLTVLGASFFGYRQLDRYASFDAGDIAQLDPTRINAFDRPVAYFDPARFEAAQQRSDRFLNLSIASPLLLMLSNRIRHKGLDVLTLYTTAHAVNNLLYFATSFSIRRARPLTYNPAIPVSEKIGNAKSNSFYSGHVSFSTTATFFGAKILTDFYRIRGWKRVAVFSGAAIPPILVGFNRMHAGKHFRTDVLTGFLVGAACGIGIPEIHRIRRKTGQLSLQPTFTFTGQRGIAFRYRF</sequence>
<dbReference type="RefSeq" id="WP_114405860.1">
    <property type="nucleotide sequence ID" value="NZ_QOWE01000007.1"/>
</dbReference>
<keyword evidence="3" id="KW-1185">Reference proteome</keyword>
<feature type="domain" description="Phosphatidic acid phosphatase type 2/haloperoxidase" evidence="1">
    <location>
        <begin position="124"/>
        <end position="244"/>
    </location>
</feature>
<evidence type="ECO:0000259" key="1">
    <source>
        <dbReference type="SMART" id="SM00014"/>
    </source>
</evidence>
<evidence type="ECO:0000313" key="2">
    <source>
        <dbReference type="EMBL" id="RCR69666.1"/>
    </source>
</evidence>
<evidence type="ECO:0000313" key="3">
    <source>
        <dbReference type="Proteomes" id="UP000253383"/>
    </source>
</evidence>
<dbReference type="Proteomes" id="UP000253383">
    <property type="component" value="Unassembled WGS sequence"/>
</dbReference>
<dbReference type="SMART" id="SM00014">
    <property type="entry name" value="acidPPc"/>
    <property type="match status" value="1"/>
</dbReference>
<dbReference type="InterPro" id="IPR000326">
    <property type="entry name" value="PAP2/HPO"/>
</dbReference>
<comment type="caution">
    <text evidence="2">The sequence shown here is derived from an EMBL/GenBank/DDBJ whole genome shotgun (WGS) entry which is preliminary data.</text>
</comment>
<protein>
    <submittedName>
        <fullName evidence="2">Phosphatase PAP2 family protein</fullName>
    </submittedName>
</protein>
<dbReference type="AlphaFoldDB" id="A0A368JRS9"/>
<gene>
    <name evidence="2" type="ORF">DUE52_09970</name>
</gene>
<proteinExistence type="predicted"/>
<dbReference type="OrthoDB" id="9806134at2"/>